<dbReference type="KEGG" id="dcm:NIES806_46540"/>
<evidence type="ECO:0000313" key="1">
    <source>
        <dbReference type="EMBL" id="BAZ88416.1"/>
    </source>
</evidence>
<sequence length="76" mass="8770">MDENGTNSISDKVSDASNIELLFPQENSKFAKLNFCTSFLQMFYREFVLYLLGLTQLAQAMVRLRCTERLKTKPLT</sequence>
<accession>A0A1Z4VA21</accession>
<organism evidence="1 2">
    <name type="scientific">Dolichospermum compactum NIES-806</name>
    <dbReference type="NCBI Taxonomy" id="1973481"/>
    <lineage>
        <taxon>Bacteria</taxon>
        <taxon>Bacillati</taxon>
        <taxon>Cyanobacteriota</taxon>
        <taxon>Cyanophyceae</taxon>
        <taxon>Nostocales</taxon>
        <taxon>Aphanizomenonaceae</taxon>
        <taxon>Dolichospermum</taxon>
        <taxon>Dolichospermum compactum</taxon>
    </lineage>
</organism>
<proteinExistence type="predicted"/>
<reference evidence="1 2" key="1">
    <citation type="submission" date="2017-06" db="EMBL/GenBank/DDBJ databases">
        <title>Genome sequencing of cyanobaciteial culture collection at National Institute for Environmental Studies (NIES).</title>
        <authorList>
            <person name="Hirose Y."/>
            <person name="Shimura Y."/>
            <person name="Fujisawa T."/>
            <person name="Nakamura Y."/>
            <person name="Kawachi M."/>
        </authorList>
    </citation>
    <scope>NUCLEOTIDE SEQUENCE [LARGE SCALE GENOMIC DNA]</scope>
    <source>
        <strain evidence="1 2">NIES-806</strain>
    </source>
</reference>
<evidence type="ECO:0000313" key="2">
    <source>
        <dbReference type="Proteomes" id="UP000218702"/>
    </source>
</evidence>
<dbReference type="EMBL" id="AP018316">
    <property type="protein sequence ID" value="BAZ88416.1"/>
    <property type="molecule type" value="Genomic_DNA"/>
</dbReference>
<name>A0A1Z4VA21_9CYAN</name>
<dbReference type="Proteomes" id="UP000218702">
    <property type="component" value="Chromosome"/>
</dbReference>
<gene>
    <name evidence="1" type="ORF">NIES806_46540</name>
</gene>
<protein>
    <submittedName>
        <fullName evidence="1">Uncharacterized protein</fullName>
    </submittedName>
</protein>
<dbReference type="AlphaFoldDB" id="A0A1Z4VA21"/>
<keyword evidence="2" id="KW-1185">Reference proteome</keyword>